<dbReference type="OrthoDB" id="9895617at2759"/>
<evidence type="ECO:0000313" key="2">
    <source>
        <dbReference type="Proteomes" id="UP000053958"/>
    </source>
</evidence>
<dbReference type="PANTHER" id="PTHR37450">
    <property type="entry name" value="CIPC PROTEIN"/>
    <property type="match status" value="1"/>
</dbReference>
<gene>
    <name evidence="1" type="ORF">T310_2614</name>
</gene>
<accession>A0A0F4YZ44</accession>
<name>A0A0F4YZ44_RASE3</name>
<dbReference type="RefSeq" id="XP_013329972.1">
    <property type="nucleotide sequence ID" value="XM_013474518.1"/>
</dbReference>
<sequence length="253" mass="28524">MGIFGWDDSHESHRKVYGGEKHEGKLSHELIAGAASFEAFKAFEDHQRKEGKPVSHAFAKELLAGFVGAEVDKLIETKGLDALDRHEAKKHARENAEALYDDHYRHAEQYDPSRCITSPERPNFKINHPDGPQLVVSIRRAALAALGKRTRLNKDYLKLLLKCSPPDPDCDFKTWIKGLADNHMCAVQTLFQLQSLRGMCRIPYPSPDEMAGDVVSIYPDLLNISLMPDVGKIREYHSLLVRLLPEKEATVTE</sequence>
<dbReference type="AlphaFoldDB" id="A0A0F4YZ44"/>
<evidence type="ECO:0000313" key="1">
    <source>
        <dbReference type="EMBL" id="KKA23360.1"/>
    </source>
</evidence>
<dbReference type="EMBL" id="LASV01000103">
    <property type="protein sequence ID" value="KKA23360.1"/>
    <property type="molecule type" value="Genomic_DNA"/>
</dbReference>
<organism evidence="1 2">
    <name type="scientific">Rasamsonia emersonii (strain ATCC 16479 / CBS 393.64 / IMI 116815)</name>
    <dbReference type="NCBI Taxonomy" id="1408163"/>
    <lineage>
        <taxon>Eukaryota</taxon>
        <taxon>Fungi</taxon>
        <taxon>Dikarya</taxon>
        <taxon>Ascomycota</taxon>
        <taxon>Pezizomycotina</taxon>
        <taxon>Eurotiomycetes</taxon>
        <taxon>Eurotiomycetidae</taxon>
        <taxon>Eurotiales</taxon>
        <taxon>Trichocomaceae</taxon>
        <taxon>Rasamsonia</taxon>
    </lineage>
</organism>
<dbReference type="STRING" id="1408163.A0A0F4YZ44"/>
<reference evidence="1 2" key="1">
    <citation type="submission" date="2015-04" db="EMBL/GenBank/DDBJ databases">
        <authorList>
            <person name="Heijne W.H."/>
            <person name="Fedorova N.D."/>
            <person name="Nierman W.C."/>
            <person name="Vollebregt A.W."/>
            <person name="Zhao Z."/>
            <person name="Wu L."/>
            <person name="Kumar M."/>
            <person name="Stam H."/>
            <person name="van den Berg M.A."/>
            <person name="Pel H.J."/>
        </authorList>
    </citation>
    <scope>NUCLEOTIDE SEQUENCE [LARGE SCALE GENOMIC DNA]</scope>
    <source>
        <strain evidence="1 2">CBS 393.64</strain>
    </source>
</reference>
<dbReference type="GeneID" id="25314965"/>
<dbReference type="PANTHER" id="PTHR37450:SF1">
    <property type="entry name" value="CIPC PROTEIN"/>
    <property type="match status" value="1"/>
</dbReference>
<proteinExistence type="predicted"/>
<dbReference type="InterPro" id="IPR022234">
    <property type="entry name" value="DUF3759"/>
</dbReference>
<dbReference type="Proteomes" id="UP000053958">
    <property type="component" value="Unassembled WGS sequence"/>
</dbReference>
<protein>
    <submittedName>
        <fullName evidence="1">CipC-like antibiotic response protein</fullName>
    </submittedName>
</protein>
<keyword evidence="2" id="KW-1185">Reference proteome</keyword>
<dbReference type="Pfam" id="PF12585">
    <property type="entry name" value="DUF3759"/>
    <property type="match status" value="1"/>
</dbReference>
<comment type="caution">
    <text evidence="1">The sequence shown here is derived from an EMBL/GenBank/DDBJ whole genome shotgun (WGS) entry which is preliminary data.</text>
</comment>